<dbReference type="InterPro" id="IPR028261">
    <property type="entry name" value="DPD_II"/>
</dbReference>
<dbReference type="InterPro" id="IPR051394">
    <property type="entry name" value="Glutamate_Synthase"/>
</dbReference>
<evidence type="ECO:0000256" key="1">
    <source>
        <dbReference type="ARBA" id="ARBA00022605"/>
    </source>
</evidence>
<dbReference type="Pfam" id="PF14691">
    <property type="entry name" value="Fer4_20"/>
    <property type="match status" value="1"/>
</dbReference>
<evidence type="ECO:0000256" key="4">
    <source>
        <dbReference type="ARBA" id="ARBA00029440"/>
    </source>
</evidence>
<dbReference type="Gene3D" id="3.50.50.60">
    <property type="entry name" value="FAD/NAD(P)-binding domain"/>
    <property type="match status" value="2"/>
</dbReference>
<reference evidence="6 7" key="1">
    <citation type="submission" date="2016-10" db="EMBL/GenBank/DDBJ databases">
        <title>Complete Genome Sequence of Peptococcaceae strain DCMF.</title>
        <authorList>
            <person name="Edwards R.J."/>
            <person name="Holland S.I."/>
            <person name="Deshpande N.P."/>
            <person name="Wong Y.K."/>
            <person name="Ertan H."/>
            <person name="Manefield M."/>
            <person name="Russell T.L."/>
            <person name="Lee M.J."/>
        </authorList>
    </citation>
    <scope>NUCLEOTIDE SEQUENCE [LARGE SCALE GENOMIC DNA]</scope>
    <source>
        <strain evidence="6 7">DCMF</strain>
    </source>
</reference>
<dbReference type="GO" id="GO:0006537">
    <property type="term" value="P:glutamate biosynthetic process"/>
    <property type="evidence" value="ECO:0007669"/>
    <property type="project" value="UniProtKB-KW"/>
</dbReference>
<comment type="pathway">
    <text evidence="4">Amino-acid biosynthesis.</text>
</comment>
<dbReference type="PANTHER" id="PTHR43100">
    <property type="entry name" value="GLUTAMATE SYNTHASE [NADPH] SMALL CHAIN"/>
    <property type="match status" value="1"/>
</dbReference>
<proteinExistence type="predicted"/>
<dbReference type="Pfam" id="PF07992">
    <property type="entry name" value="Pyr_redox_2"/>
    <property type="match status" value="1"/>
</dbReference>
<dbReference type="EMBL" id="CP017634">
    <property type="protein sequence ID" value="ATW26973.1"/>
    <property type="molecule type" value="Genomic_DNA"/>
</dbReference>
<evidence type="ECO:0000259" key="5">
    <source>
        <dbReference type="PROSITE" id="PS51379"/>
    </source>
</evidence>
<dbReference type="SUPFAM" id="SSF46548">
    <property type="entry name" value="alpha-helical ferredoxin"/>
    <property type="match status" value="1"/>
</dbReference>
<dbReference type="Proteomes" id="UP000323521">
    <property type="component" value="Chromosome"/>
</dbReference>
<dbReference type="PRINTS" id="PR00419">
    <property type="entry name" value="ADXRDTASE"/>
</dbReference>
<keyword evidence="3" id="KW-0314">Glutamate biosynthesis</keyword>
<dbReference type="InterPro" id="IPR009051">
    <property type="entry name" value="Helical_ferredxn"/>
</dbReference>
<dbReference type="InterPro" id="IPR023753">
    <property type="entry name" value="FAD/NAD-binding_dom"/>
</dbReference>
<keyword evidence="7" id="KW-1185">Reference proteome</keyword>
<feature type="domain" description="4Fe-4S ferredoxin-type" evidence="5">
    <location>
        <begin position="39"/>
        <end position="70"/>
    </location>
</feature>
<accession>A0A3G1KWR1</accession>
<protein>
    <submittedName>
        <fullName evidence="6">Glutamate synthase</fullName>
    </submittedName>
</protein>
<dbReference type="SUPFAM" id="SSF51971">
    <property type="entry name" value="Nucleotide-binding domain"/>
    <property type="match status" value="1"/>
</dbReference>
<evidence type="ECO:0000256" key="2">
    <source>
        <dbReference type="ARBA" id="ARBA00023002"/>
    </source>
</evidence>
<dbReference type="Gene3D" id="1.10.1060.10">
    <property type="entry name" value="Alpha-helical ferredoxin"/>
    <property type="match status" value="1"/>
</dbReference>
<evidence type="ECO:0000256" key="3">
    <source>
        <dbReference type="ARBA" id="ARBA00023164"/>
    </source>
</evidence>
<gene>
    <name evidence="6" type="primary">gltD</name>
    <name evidence="6" type="ORF">DCMF_21385</name>
</gene>
<dbReference type="AlphaFoldDB" id="A0A3G1KWR1"/>
<dbReference type="PANTHER" id="PTHR43100:SF1">
    <property type="entry name" value="GLUTAMATE SYNTHASE [NADPH] SMALL CHAIN"/>
    <property type="match status" value="1"/>
</dbReference>
<dbReference type="OrthoDB" id="9803192at2"/>
<sequence length="476" mass="52677">MANQQQPGFKIYERKTAPKIPAQERIKNYKSVYLPQTEEEIRIQAARCMDCGVAYCNNACPLGNILPDLNYLVTEGQWKKALDILHSTNNFPEFTGRLCPALCEAACALGINQEPNTNREIELSIIEKGFWEGWVKPLPPLMRTGRKVAVIGSGPAGLAAAQQLVRAGHDVTVFERSEQVGGILALGIPDYKLEKWVLERRIDQLIGEGIEFKTGTHVGTDVSVEAVKAKYDAVCLTGGSTIPRDLDVEGRSLKGIHFAMEYLTQQNLVNQGKEIPREERIEANGKNVVIIGGGDTGADCLGVALRQGAKQVYQFEVMPQPPKKRTEKMPWPTWPMILRTNTAHEEGGERRWSIATKYFSGENGQVKKVHCIELAWTEDEKGEKKMTEIPGSEFVLEADLIIFAMGFLHPEHGALLHKFGVEFDQRGNVKTDAHYMTNSTGVFAAGDMRTGQSLVCHAIADGRAAAATIDKYLKNQ</sequence>
<dbReference type="InterPro" id="IPR017896">
    <property type="entry name" value="4Fe4S_Fe-S-bd"/>
</dbReference>
<dbReference type="RefSeq" id="WP_148136304.1">
    <property type="nucleotide sequence ID" value="NZ_CP017634.1"/>
</dbReference>
<keyword evidence="2" id="KW-0560">Oxidoreductase</keyword>
<dbReference type="PROSITE" id="PS51379">
    <property type="entry name" value="4FE4S_FER_2"/>
    <property type="match status" value="1"/>
</dbReference>
<dbReference type="InterPro" id="IPR006005">
    <property type="entry name" value="Glut_synth_ssu1"/>
</dbReference>
<organism evidence="6 7">
    <name type="scientific">Formimonas warabiya</name>
    <dbReference type="NCBI Taxonomy" id="1761012"/>
    <lineage>
        <taxon>Bacteria</taxon>
        <taxon>Bacillati</taxon>
        <taxon>Bacillota</taxon>
        <taxon>Clostridia</taxon>
        <taxon>Eubacteriales</taxon>
        <taxon>Peptococcaceae</taxon>
        <taxon>Candidatus Formimonas</taxon>
    </lineage>
</organism>
<evidence type="ECO:0000313" key="6">
    <source>
        <dbReference type="EMBL" id="ATW26973.1"/>
    </source>
</evidence>
<dbReference type="KEGG" id="fwa:DCMF_21385"/>
<dbReference type="GO" id="GO:0016639">
    <property type="term" value="F:oxidoreductase activity, acting on the CH-NH2 group of donors, NAD or NADP as acceptor"/>
    <property type="evidence" value="ECO:0007669"/>
    <property type="project" value="InterPro"/>
</dbReference>
<dbReference type="InterPro" id="IPR036188">
    <property type="entry name" value="FAD/NAD-bd_sf"/>
</dbReference>
<dbReference type="GO" id="GO:0051536">
    <property type="term" value="F:iron-sulfur cluster binding"/>
    <property type="evidence" value="ECO:0007669"/>
    <property type="project" value="InterPro"/>
</dbReference>
<name>A0A3G1KWR1_FORW1</name>
<keyword evidence="1" id="KW-0028">Amino-acid biosynthesis</keyword>
<dbReference type="NCBIfam" id="TIGR01317">
    <property type="entry name" value="GOGAT_sm_gam"/>
    <property type="match status" value="1"/>
</dbReference>
<evidence type="ECO:0000313" key="7">
    <source>
        <dbReference type="Proteomes" id="UP000323521"/>
    </source>
</evidence>